<evidence type="ECO:0000256" key="1">
    <source>
        <dbReference type="SAM" id="MobiDB-lite"/>
    </source>
</evidence>
<gene>
    <name evidence="2" type="ORF">GOBAR_AA06703</name>
</gene>
<evidence type="ECO:0000313" key="2">
    <source>
        <dbReference type="EMBL" id="PPS13873.1"/>
    </source>
</evidence>
<protein>
    <submittedName>
        <fullName evidence="2">Uncharacterized protein</fullName>
    </submittedName>
</protein>
<organism evidence="2 3">
    <name type="scientific">Gossypium barbadense</name>
    <name type="common">Sea Island cotton</name>
    <name type="synonym">Hibiscus barbadensis</name>
    <dbReference type="NCBI Taxonomy" id="3634"/>
    <lineage>
        <taxon>Eukaryota</taxon>
        <taxon>Viridiplantae</taxon>
        <taxon>Streptophyta</taxon>
        <taxon>Embryophyta</taxon>
        <taxon>Tracheophyta</taxon>
        <taxon>Spermatophyta</taxon>
        <taxon>Magnoliopsida</taxon>
        <taxon>eudicotyledons</taxon>
        <taxon>Gunneridae</taxon>
        <taxon>Pentapetalae</taxon>
        <taxon>rosids</taxon>
        <taxon>malvids</taxon>
        <taxon>Malvales</taxon>
        <taxon>Malvaceae</taxon>
        <taxon>Malvoideae</taxon>
        <taxon>Gossypium</taxon>
    </lineage>
</organism>
<dbReference type="AlphaFoldDB" id="A0A2P5YE45"/>
<dbReference type="EMBL" id="KZ663306">
    <property type="protein sequence ID" value="PPS13873.1"/>
    <property type="molecule type" value="Genomic_DNA"/>
</dbReference>
<dbReference type="Proteomes" id="UP000239757">
    <property type="component" value="Unassembled WGS sequence"/>
</dbReference>
<name>A0A2P5YE45_GOSBA</name>
<sequence length="174" mass="20052">MATSRMNRTYRQVVESANKQTRLPIDRLMQPQIERGAKGNHHGSYGNEKGEEPHNQPLGEGLEKVVLCIMSSEDGQEHENDFSLFTFNVSIGATWYCDGCSKHDRGYNEHSGSRSFNVPNILIDIRYNLFRFLEGDVNSDISAVSWVTPLNAKPCRQIMDMEQWLFYRLKFDIM</sequence>
<feature type="region of interest" description="Disordered" evidence="1">
    <location>
        <begin position="1"/>
        <end position="57"/>
    </location>
</feature>
<feature type="compositionally biased region" description="Polar residues" evidence="1">
    <location>
        <begin position="1"/>
        <end position="21"/>
    </location>
</feature>
<evidence type="ECO:0000313" key="3">
    <source>
        <dbReference type="Proteomes" id="UP000239757"/>
    </source>
</evidence>
<proteinExistence type="predicted"/>
<reference evidence="2 3" key="1">
    <citation type="submission" date="2015-01" db="EMBL/GenBank/DDBJ databases">
        <title>Genome of allotetraploid Gossypium barbadense reveals genomic plasticity and fiber elongation in cotton evolution.</title>
        <authorList>
            <person name="Chen X."/>
            <person name="Liu X."/>
            <person name="Zhao B."/>
            <person name="Zheng H."/>
            <person name="Hu Y."/>
            <person name="Lu G."/>
            <person name="Yang C."/>
            <person name="Chen J."/>
            <person name="Shan C."/>
            <person name="Zhang L."/>
            <person name="Zhou Y."/>
            <person name="Wang L."/>
            <person name="Guo W."/>
            <person name="Bai Y."/>
            <person name="Ruan J."/>
            <person name="Shangguan X."/>
            <person name="Mao Y."/>
            <person name="Jiang J."/>
            <person name="Zhu Y."/>
            <person name="Lei J."/>
            <person name="Kang H."/>
            <person name="Chen S."/>
            <person name="He X."/>
            <person name="Wang R."/>
            <person name="Wang Y."/>
            <person name="Chen J."/>
            <person name="Wang L."/>
            <person name="Yu S."/>
            <person name="Wang B."/>
            <person name="Wei J."/>
            <person name="Song S."/>
            <person name="Lu X."/>
            <person name="Gao Z."/>
            <person name="Gu W."/>
            <person name="Deng X."/>
            <person name="Ma D."/>
            <person name="Wang S."/>
            <person name="Liang W."/>
            <person name="Fang L."/>
            <person name="Cai C."/>
            <person name="Zhu X."/>
            <person name="Zhou B."/>
            <person name="Zhang Y."/>
            <person name="Chen Z."/>
            <person name="Xu S."/>
            <person name="Zhu R."/>
            <person name="Wang S."/>
            <person name="Zhang T."/>
            <person name="Zhao G."/>
        </authorList>
    </citation>
    <scope>NUCLEOTIDE SEQUENCE [LARGE SCALE GENOMIC DNA]</scope>
    <source>
        <strain evidence="3">cv. Xinhai21</strain>
        <tissue evidence="2">Leaf</tissue>
    </source>
</reference>
<accession>A0A2P5YE45</accession>